<feature type="domain" description="F-box" evidence="1">
    <location>
        <begin position="9"/>
        <end position="57"/>
    </location>
</feature>
<protein>
    <recommendedName>
        <fullName evidence="1">F-box domain-containing protein</fullName>
    </recommendedName>
</protein>
<name>A0A8H7VKQ9_9FUNG</name>
<gene>
    <name evidence="2" type="ORF">INT45_003610</name>
</gene>
<dbReference type="Proteomes" id="UP000646827">
    <property type="component" value="Unassembled WGS sequence"/>
</dbReference>
<dbReference type="CDD" id="cd09917">
    <property type="entry name" value="F-box_SF"/>
    <property type="match status" value="1"/>
</dbReference>
<dbReference type="AlphaFoldDB" id="A0A8H7VKQ9"/>
<dbReference type="InterPro" id="IPR032675">
    <property type="entry name" value="LRR_dom_sf"/>
</dbReference>
<dbReference type="SUPFAM" id="SSF81383">
    <property type="entry name" value="F-box domain"/>
    <property type="match status" value="1"/>
</dbReference>
<dbReference type="Pfam" id="PF12937">
    <property type="entry name" value="F-box-like"/>
    <property type="match status" value="1"/>
</dbReference>
<keyword evidence="3" id="KW-1185">Reference proteome</keyword>
<reference evidence="2 3" key="1">
    <citation type="submission" date="2020-12" db="EMBL/GenBank/DDBJ databases">
        <title>Metabolic potential, ecology and presence of endohyphal bacteria is reflected in genomic diversity of Mucoromycotina.</title>
        <authorList>
            <person name="Muszewska A."/>
            <person name="Okrasinska A."/>
            <person name="Steczkiewicz K."/>
            <person name="Drgas O."/>
            <person name="Orlowska M."/>
            <person name="Perlinska-Lenart U."/>
            <person name="Aleksandrzak-Piekarczyk T."/>
            <person name="Szatraj K."/>
            <person name="Zielenkiewicz U."/>
            <person name="Pilsyk S."/>
            <person name="Malc E."/>
            <person name="Mieczkowski P."/>
            <person name="Kruszewska J.S."/>
            <person name="Biernat P."/>
            <person name="Pawlowska J."/>
        </authorList>
    </citation>
    <scope>NUCLEOTIDE SEQUENCE [LARGE SCALE GENOMIC DNA]</scope>
    <source>
        <strain evidence="2 3">CBS 142.35</strain>
    </source>
</reference>
<comment type="caution">
    <text evidence="2">The sequence shown here is derived from an EMBL/GenBank/DDBJ whole genome shotgun (WGS) entry which is preliminary data.</text>
</comment>
<dbReference type="EMBL" id="JAEPRB010000247">
    <property type="protein sequence ID" value="KAG2218184.1"/>
    <property type="molecule type" value="Genomic_DNA"/>
</dbReference>
<dbReference type="PROSITE" id="PS50181">
    <property type="entry name" value="FBOX"/>
    <property type="match status" value="1"/>
</dbReference>
<proteinExistence type="predicted"/>
<organism evidence="2 3">
    <name type="scientific">Circinella minor</name>
    <dbReference type="NCBI Taxonomy" id="1195481"/>
    <lineage>
        <taxon>Eukaryota</taxon>
        <taxon>Fungi</taxon>
        <taxon>Fungi incertae sedis</taxon>
        <taxon>Mucoromycota</taxon>
        <taxon>Mucoromycotina</taxon>
        <taxon>Mucoromycetes</taxon>
        <taxon>Mucorales</taxon>
        <taxon>Lichtheimiaceae</taxon>
        <taxon>Circinella</taxon>
    </lineage>
</organism>
<dbReference type="InterPro" id="IPR036047">
    <property type="entry name" value="F-box-like_dom_sf"/>
</dbReference>
<evidence type="ECO:0000313" key="2">
    <source>
        <dbReference type="EMBL" id="KAG2218184.1"/>
    </source>
</evidence>
<evidence type="ECO:0000259" key="1">
    <source>
        <dbReference type="PROSITE" id="PS50181"/>
    </source>
</evidence>
<sequence>MNQSNITHVGLLEKLPYDIISNIFLYLDQQDCLNCMATCRDWYDLIPQFTQANWKTIQLNSDGMSQYQERNLGKHVKHVKFDGIPENELSTMMQKLLDFECTEIESLEFVGCSSGTIKAQQTIFLSLLRRLASHQLTLLDMKRHNWDFSMLDLLFVCPHLTYFSFQAFVKINFSGELEAIQLLPSDRILYNNLIYLHVNADSRDIRQQIYSIICRSPNLRFFIGGDTSTCYTGSHKMTSPELVLSRCPKLEYYVGDGSYESRDEPMRGALIQSAASSLSTILVTNHNKNKNSSIRSDNNDGERQNALQYFSVADNWNASQIIFILHKYKDTLKHVKFGMTSSLESPNGPDGWIHIFQTISLQQLCTLHCDMLDYSIESIVTLLNTCYGTIQEVRLQSFQHEPTILDAPALQRLQILPQLQTLSITNVTFVDESFMLLLERLPSLENLTFRRDKPFTLPVQAAPLLKNLRYLTLEIHNYNQNETPFVQPLLVNPSFFVSLAQCGSKLKCITLKSGNYVAIPFIILDALATLPLLKVLDVNAIGHYSIGKRNEEKLEQHMVKFLNTCLGFDNNINSNITKVASSTTIKILTLRSVSKLTFTILNILGDFTNLENLHISLDDSIYRDNNQSLAGSVKTCLNLDLCGVLDLLRKSKKLKNVVFEEVVSFNYLSSYYLKKKLVEQQQTNLHLRKFIVKPGDRFYSVAKNIKYEDSVKIINTHYQ</sequence>
<dbReference type="SMART" id="SM00256">
    <property type="entry name" value="FBOX"/>
    <property type="match status" value="1"/>
</dbReference>
<dbReference type="OrthoDB" id="2297454at2759"/>
<dbReference type="Gene3D" id="1.20.1280.50">
    <property type="match status" value="1"/>
</dbReference>
<accession>A0A8H7VKQ9</accession>
<dbReference type="InterPro" id="IPR001810">
    <property type="entry name" value="F-box_dom"/>
</dbReference>
<dbReference type="SUPFAM" id="SSF52047">
    <property type="entry name" value="RNI-like"/>
    <property type="match status" value="1"/>
</dbReference>
<dbReference type="Gene3D" id="3.80.10.10">
    <property type="entry name" value="Ribonuclease Inhibitor"/>
    <property type="match status" value="1"/>
</dbReference>
<evidence type="ECO:0000313" key="3">
    <source>
        <dbReference type="Proteomes" id="UP000646827"/>
    </source>
</evidence>